<dbReference type="OMA" id="MLAINSW"/>
<feature type="transmembrane region" description="Helical" evidence="7">
    <location>
        <begin position="248"/>
        <end position="268"/>
    </location>
</feature>
<dbReference type="PROSITE" id="PS01271">
    <property type="entry name" value="NA_SULFATE"/>
    <property type="match status" value="1"/>
</dbReference>
<dbReference type="AlphaFoldDB" id="A0A6J1M8I4"/>
<feature type="transmembrane region" description="Helical" evidence="7">
    <location>
        <begin position="315"/>
        <end position="336"/>
    </location>
</feature>
<comment type="similarity">
    <text evidence="2">Belongs to the SLC13A/DASS transporter (TC 2.A.47) family. NADC subfamily.</text>
</comment>
<feature type="transmembrane region" description="Helical" evidence="7">
    <location>
        <begin position="201"/>
        <end position="228"/>
    </location>
</feature>
<keyword evidence="5 7" id="KW-1133">Transmembrane helix</keyword>
<dbReference type="InterPro" id="IPR001898">
    <property type="entry name" value="SLC13A/DASS"/>
</dbReference>
<dbReference type="OrthoDB" id="6493944at2759"/>
<evidence type="ECO:0000256" key="7">
    <source>
        <dbReference type="SAM" id="Phobius"/>
    </source>
</evidence>
<comment type="subcellular location">
    <subcellularLocation>
        <location evidence="1">Membrane</location>
        <topology evidence="1">Multi-pass membrane protein</topology>
    </subcellularLocation>
</comment>
<feature type="transmembrane region" description="Helical" evidence="7">
    <location>
        <begin position="136"/>
        <end position="152"/>
    </location>
</feature>
<feature type="transmembrane region" description="Helical" evidence="7">
    <location>
        <begin position="54"/>
        <end position="78"/>
    </location>
</feature>
<dbReference type="GO" id="GO:0015137">
    <property type="term" value="F:citrate transmembrane transporter activity"/>
    <property type="evidence" value="ECO:0007669"/>
    <property type="project" value="TreeGrafter"/>
</dbReference>
<feature type="transmembrane region" description="Helical" evidence="7">
    <location>
        <begin position="25"/>
        <end position="42"/>
    </location>
</feature>
<protein>
    <submittedName>
        <fullName evidence="9">Protein I'm not dead yet 2-like isoform X1</fullName>
    </submittedName>
</protein>
<name>A0A6J1M8I4_DROHY</name>
<evidence type="ECO:0000256" key="2">
    <source>
        <dbReference type="ARBA" id="ARBA00006772"/>
    </source>
</evidence>
<dbReference type="GeneID" id="111602073"/>
<sequence length="558" mass="61746">MADETKISPCQSVKSSCKFHWRGKLSVIVPLVTLPILVHGYVHTASEYKCLYLLVNMAIFWITECIPLYLTSMLPIVFLPLFGILDSNTVCRLYFSENLVMFLSGIFIALAIEYSNLHHRIALGTILLVGCGPRRLFFGLLMVTCFISMWISNSASTAMMCPIVKAILSEMAAQNIFDVFMTQEEEYVEEGDPPHPSMIAIGFYIGVAYASTIGGIGTLIGTGTNLTFKGLYDTRFPHIKEKVDFSSFMMYSLPFASILNVIILYFTMQITHMGLWRPNSMVGQQIKRGSMNKAVLKELLQERYRELGRWTCHEIQVGVVFICMILLLFFQSPGFMKGWSDLLNAKHIGGATPICLSVLLLFALPTQYAFFRYCCQTPPFTGRAMDACLSWAYLQRNTPWGLCFLLGGGFALAEGSKVSGMAKMLGDSLSFITGMPLMACVAFTIVVSLICTCVTANVAICNILIPVFSEMAVTIKVHPLMLTLPAALAISTSFHLPVSTPPNAIVCGYANIKTKYLAVAGIIPTISSFILIFVNAISWGQVVYPTINQFPSSQYLEK</sequence>
<dbReference type="RefSeq" id="XP_023174765.1">
    <property type="nucleotide sequence ID" value="XM_023318997.2"/>
</dbReference>
<keyword evidence="6 7" id="KW-0472">Membrane</keyword>
<feature type="transmembrane region" description="Helical" evidence="7">
    <location>
        <begin position="437"/>
        <end position="465"/>
    </location>
</feature>
<evidence type="ECO:0000256" key="6">
    <source>
        <dbReference type="ARBA" id="ARBA00023136"/>
    </source>
</evidence>
<dbReference type="GO" id="GO:0005886">
    <property type="term" value="C:plasma membrane"/>
    <property type="evidence" value="ECO:0007669"/>
    <property type="project" value="TreeGrafter"/>
</dbReference>
<reference evidence="9" key="1">
    <citation type="submission" date="2025-08" db="UniProtKB">
        <authorList>
            <consortium name="RefSeq"/>
        </authorList>
    </citation>
    <scope>IDENTIFICATION</scope>
    <source>
        <strain evidence="9">15085-1641.00</strain>
        <tissue evidence="9">Whole body</tissue>
    </source>
</reference>
<accession>A0A6J1M8I4</accession>
<evidence type="ECO:0000256" key="4">
    <source>
        <dbReference type="ARBA" id="ARBA00022692"/>
    </source>
</evidence>
<feature type="transmembrane region" description="Helical" evidence="7">
    <location>
        <begin position="516"/>
        <end position="537"/>
    </location>
</feature>
<evidence type="ECO:0000313" key="8">
    <source>
        <dbReference type="Proteomes" id="UP000504633"/>
    </source>
</evidence>
<organism evidence="8 9">
    <name type="scientific">Drosophila hydei</name>
    <name type="common">Fruit fly</name>
    <dbReference type="NCBI Taxonomy" id="7224"/>
    <lineage>
        <taxon>Eukaryota</taxon>
        <taxon>Metazoa</taxon>
        <taxon>Ecdysozoa</taxon>
        <taxon>Arthropoda</taxon>
        <taxon>Hexapoda</taxon>
        <taxon>Insecta</taxon>
        <taxon>Pterygota</taxon>
        <taxon>Neoptera</taxon>
        <taxon>Endopterygota</taxon>
        <taxon>Diptera</taxon>
        <taxon>Brachycera</taxon>
        <taxon>Muscomorpha</taxon>
        <taxon>Ephydroidea</taxon>
        <taxon>Drosophilidae</taxon>
        <taxon>Drosophila</taxon>
    </lineage>
</organism>
<feature type="transmembrane region" description="Helical" evidence="7">
    <location>
        <begin position="348"/>
        <end position="370"/>
    </location>
</feature>
<dbReference type="PANTHER" id="PTHR10283:SF82">
    <property type="entry name" value="SOLUTE CARRIER FAMILY 13 MEMBER 2"/>
    <property type="match status" value="1"/>
</dbReference>
<feature type="transmembrane region" description="Helical" evidence="7">
    <location>
        <begin position="399"/>
        <end position="416"/>
    </location>
</feature>
<evidence type="ECO:0000313" key="9">
    <source>
        <dbReference type="RefSeq" id="XP_023174765.1"/>
    </source>
</evidence>
<proteinExistence type="inferred from homology"/>
<keyword evidence="3" id="KW-0813">Transport</keyword>
<evidence type="ECO:0000256" key="5">
    <source>
        <dbReference type="ARBA" id="ARBA00022989"/>
    </source>
</evidence>
<keyword evidence="8" id="KW-1185">Reference proteome</keyword>
<dbReference type="Proteomes" id="UP000504633">
    <property type="component" value="Unplaced"/>
</dbReference>
<dbReference type="GO" id="GO:0015141">
    <property type="term" value="F:succinate transmembrane transporter activity"/>
    <property type="evidence" value="ECO:0007669"/>
    <property type="project" value="TreeGrafter"/>
</dbReference>
<feature type="transmembrane region" description="Helical" evidence="7">
    <location>
        <begin position="98"/>
        <end position="115"/>
    </location>
</feature>
<dbReference type="Pfam" id="PF00939">
    <property type="entry name" value="Na_sulph_symp"/>
    <property type="match status" value="1"/>
</dbReference>
<evidence type="ECO:0000256" key="3">
    <source>
        <dbReference type="ARBA" id="ARBA00022448"/>
    </source>
</evidence>
<gene>
    <name evidence="9" type="primary">LOC111602073</name>
</gene>
<dbReference type="PANTHER" id="PTHR10283">
    <property type="entry name" value="SOLUTE CARRIER FAMILY 13 MEMBER"/>
    <property type="match status" value="1"/>
</dbReference>
<keyword evidence="4 7" id="KW-0812">Transmembrane</keyword>
<dbReference type="KEGG" id="dhe:111602073"/>
<evidence type="ECO:0000256" key="1">
    <source>
        <dbReference type="ARBA" id="ARBA00004141"/>
    </source>
</evidence>
<dbReference type="InterPro" id="IPR031312">
    <property type="entry name" value="Na/sul_symport_CS"/>
</dbReference>